<comment type="caution">
    <text evidence="1">The sequence shown here is derived from an EMBL/GenBank/DDBJ whole genome shotgun (WGS) entry which is preliminary data.</text>
</comment>
<evidence type="ECO:0000313" key="2">
    <source>
        <dbReference type="Proteomes" id="UP001335665"/>
    </source>
</evidence>
<sequence length="324" mass="37495">MKVKELLQNEYGQYLSQYEKKYLETTGRLHNLETVKKQLGKYFKNVSIRGRGKKAVVYIGKPKPIKGDDLKTALVSQIVRELDPYGRSLSYWCGETGLALVPYKINEKEIEKLPYEDQALARYLIMYARTRQRNYFESAYRQAVKMVGGTWQRVHLGEMTTGQITMIPSELAGELFQITEMLKGQGIRHPAKIKEHDDYQEVLKRYGFSHDWKAYQATYDPANQIKAMTAVTSSDREQVQELFREALRSDLAKHVKADTKKLDNQITKELRELIELHVMTERAVKFDLVRLHTRTAGAYLTSVIDGTTTDKWEEFSPIIFPVLS</sequence>
<accession>A0ABU7SVE5</accession>
<proteinExistence type="predicted"/>
<name>A0ABU7SVE5_9LACO</name>
<keyword evidence="2" id="KW-1185">Reference proteome</keyword>
<dbReference type="Proteomes" id="UP001335665">
    <property type="component" value="Unassembled WGS sequence"/>
</dbReference>
<evidence type="ECO:0000313" key="1">
    <source>
        <dbReference type="EMBL" id="MEE6701823.1"/>
    </source>
</evidence>
<organism evidence="1 2">
    <name type="scientific">Limosilactobacillus pontis</name>
    <dbReference type="NCBI Taxonomy" id="35787"/>
    <lineage>
        <taxon>Bacteria</taxon>
        <taxon>Bacillati</taxon>
        <taxon>Bacillota</taxon>
        <taxon>Bacilli</taxon>
        <taxon>Lactobacillales</taxon>
        <taxon>Lactobacillaceae</taxon>
        <taxon>Limosilactobacillus</taxon>
    </lineage>
</organism>
<dbReference type="EMBL" id="JAQSFA010000028">
    <property type="protein sequence ID" value="MEE6701823.1"/>
    <property type="molecule type" value="Genomic_DNA"/>
</dbReference>
<gene>
    <name evidence="1" type="ORF">PS396_08580</name>
</gene>
<protein>
    <submittedName>
        <fullName evidence="1">Uncharacterized protein</fullName>
    </submittedName>
</protein>
<dbReference type="RefSeq" id="WP_331192416.1">
    <property type="nucleotide sequence ID" value="NZ_JAQSEN010000014.1"/>
</dbReference>
<reference evidence="1 2" key="1">
    <citation type="submission" date="2023-02" db="EMBL/GenBank/DDBJ databases">
        <title>The predominant lactic acid bacteria and yeasts involved in the spontaneous fermentation of millet during the production of the traditional porridge Hausa koko in Ghana.</title>
        <authorList>
            <person name="Atter A."/>
            <person name="Diaz M."/>
        </authorList>
    </citation>
    <scope>NUCLEOTIDE SEQUENCE [LARGE SCALE GENOMIC DNA]</scope>
    <source>
        <strain evidence="1 2">FI11552</strain>
    </source>
</reference>